<keyword evidence="7 8" id="KW-0472">Membrane</keyword>
<proteinExistence type="inferred from homology"/>
<feature type="transmembrane region" description="Helical" evidence="8">
    <location>
        <begin position="415"/>
        <end position="433"/>
    </location>
</feature>
<keyword evidence="10" id="KW-1185">Reference proteome</keyword>
<dbReference type="Gene3D" id="1.20.1250.20">
    <property type="entry name" value="MFS general substrate transporter like domains"/>
    <property type="match status" value="2"/>
</dbReference>
<organism evidence="9 10">
    <name type="scientific">Bowmanella denitrificans</name>
    <dbReference type="NCBI Taxonomy" id="366582"/>
    <lineage>
        <taxon>Bacteria</taxon>
        <taxon>Pseudomonadati</taxon>
        <taxon>Pseudomonadota</taxon>
        <taxon>Gammaproteobacteria</taxon>
        <taxon>Alteromonadales</taxon>
        <taxon>Alteromonadaceae</taxon>
        <taxon>Bowmanella</taxon>
    </lineage>
</organism>
<protein>
    <submittedName>
        <fullName evidence="9">Sugar MFS transporter</fullName>
    </submittedName>
</protein>
<keyword evidence="5 8" id="KW-0812">Transmembrane</keyword>
<feature type="transmembrane region" description="Helical" evidence="8">
    <location>
        <begin position="12"/>
        <end position="33"/>
    </location>
</feature>
<feature type="transmembrane region" description="Helical" evidence="8">
    <location>
        <begin position="242"/>
        <end position="261"/>
    </location>
</feature>
<gene>
    <name evidence="9" type="ORF">GCM10009092_26780</name>
</gene>
<dbReference type="CDD" id="cd17394">
    <property type="entry name" value="MFS_FucP_like"/>
    <property type="match status" value="1"/>
</dbReference>
<comment type="function">
    <text evidence="1">Intake of glucose and galactose.</text>
</comment>
<dbReference type="InterPro" id="IPR005964">
    <property type="entry name" value="Glc/Gal_transptr_bac"/>
</dbReference>
<evidence type="ECO:0000256" key="3">
    <source>
        <dbReference type="ARBA" id="ARBA00009120"/>
    </source>
</evidence>
<feature type="transmembrane region" description="Helical" evidence="8">
    <location>
        <begin position="315"/>
        <end position="334"/>
    </location>
</feature>
<comment type="caution">
    <text evidence="9">The sequence shown here is derived from an EMBL/GenBank/DDBJ whole genome shotgun (WGS) entry which is preliminary data.</text>
</comment>
<feature type="transmembrane region" description="Helical" evidence="8">
    <location>
        <begin position="354"/>
        <end position="376"/>
    </location>
</feature>
<dbReference type="EMBL" id="BAAAEI010000014">
    <property type="protein sequence ID" value="GAA0361103.1"/>
    <property type="molecule type" value="Genomic_DNA"/>
</dbReference>
<keyword evidence="6 8" id="KW-1133">Transmembrane helix</keyword>
<dbReference type="NCBIfam" id="TIGR01272">
    <property type="entry name" value="gluP"/>
    <property type="match status" value="1"/>
</dbReference>
<feature type="transmembrane region" description="Helical" evidence="8">
    <location>
        <begin position="281"/>
        <end position="303"/>
    </location>
</feature>
<dbReference type="Pfam" id="PF07690">
    <property type="entry name" value="MFS_1"/>
    <property type="match status" value="1"/>
</dbReference>
<dbReference type="RefSeq" id="WP_343845540.1">
    <property type="nucleotide sequence ID" value="NZ_BAAAEI010000014.1"/>
</dbReference>
<dbReference type="Proteomes" id="UP001501757">
    <property type="component" value="Unassembled WGS sequence"/>
</dbReference>
<keyword evidence="4" id="KW-1003">Cell membrane</keyword>
<evidence type="ECO:0000256" key="4">
    <source>
        <dbReference type="ARBA" id="ARBA00022475"/>
    </source>
</evidence>
<evidence type="ECO:0000256" key="1">
    <source>
        <dbReference type="ARBA" id="ARBA00003321"/>
    </source>
</evidence>
<evidence type="ECO:0000256" key="2">
    <source>
        <dbReference type="ARBA" id="ARBA00004429"/>
    </source>
</evidence>
<feature type="transmembrane region" description="Helical" evidence="8">
    <location>
        <begin position="147"/>
        <end position="170"/>
    </location>
</feature>
<evidence type="ECO:0000256" key="5">
    <source>
        <dbReference type="ARBA" id="ARBA00022692"/>
    </source>
</evidence>
<evidence type="ECO:0000256" key="6">
    <source>
        <dbReference type="ARBA" id="ARBA00022989"/>
    </source>
</evidence>
<comment type="similarity">
    <text evidence="3">Belongs to the major facilitator superfamily. FHS transporter (TC 2.A.1.7) family.</text>
</comment>
<reference evidence="9 10" key="1">
    <citation type="journal article" date="2019" name="Int. J. Syst. Evol. Microbiol.">
        <title>The Global Catalogue of Microorganisms (GCM) 10K type strain sequencing project: providing services to taxonomists for standard genome sequencing and annotation.</title>
        <authorList>
            <consortium name="The Broad Institute Genomics Platform"/>
            <consortium name="The Broad Institute Genome Sequencing Center for Infectious Disease"/>
            <person name="Wu L."/>
            <person name="Ma J."/>
        </authorList>
    </citation>
    <scope>NUCLEOTIDE SEQUENCE [LARGE SCALE GENOMIC DNA]</scope>
    <source>
        <strain evidence="9 10">JCM 13378</strain>
    </source>
</reference>
<dbReference type="PANTHER" id="PTHR43702">
    <property type="entry name" value="L-FUCOSE-PROTON SYMPORTER"/>
    <property type="match status" value="1"/>
</dbReference>
<evidence type="ECO:0000256" key="7">
    <source>
        <dbReference type="ARBA" id="ARBA00023136"/>
    </source>
</evidence>
<dbReference type="InterPro" id="IPR050375">
    <property type="entry name" value="MFS_TsgA-like"/>
</dbReference>
<feature type="transmembrane region" description="Helical" evidence="8">
    <location>
        <begin position="388"/>
        <end position="409"/>
    </location>
</feature>
<sequence length="441" mass="47241">MNIAESQHKGDSASGVWLPMLVIAILFFLFGFVTWLNGSLIPFLRIVCELNEFQALLVTFAFYIAYVVMALPMSAVLDRIGYKKGMVAGLGIMIIGALAFIPAALIAHYGLFLLALFVLGSGLTILQTASNPYLVLLGPPQSAAMRICIMGLLNKGAGFIVPLVFTAIILTGMDSYSADALAALPEAERLSQLDALAHRLVTPYLWMAAMLVLLTLMVHFAPLPEPGEALRGGAHEVRRREVLAHPQLVLGVVALFFYVGVEVIAGDTIGLFGQQLGVKHFGALTSYTMAFMMLGYLLGVLCIPRFISQAQGLQLSAIAGVGLSLAIVMGDPTSEQATSMLLGWAGVPLVPDPVLYVALLGLANALVWPTVWPLALQGLGKHTATGSALLIMGIAGGALLPLLYGYVAHSWLDSQSAYLLLIPCYGFILFYAFKGHKLRHW</sequence>
<feature type="transmembrane region" description="Helical" evidence="8">
    <location>
        <begin position="204"/>
        <end position="221"/>
    </location>
</feature>
<comment type="subcellular location">
    <subcellularLocation>
        <location evidence="2">Cell inner membrane</location>
        <topology evidence="2">Multi-pass membrane protein</topology>
    </subcellularLocation>
</comment>
<evidence type="ECO:0000256" key="8">
    <source>
        <dbReference type="SAM" id="Phobius"/>
    </source>
</evidence>
<feature type="transmembrane region" description="Helical" evidence="8">
    <location>
        <begin position="111"/>
        <end position="135"/>
    </location>
</feature>
<evidence type="ECO:0000313" key="9">
    <source>
        <dbReference type="EMBL" id="GAA0361103.1"/>
    </source>
</evidence>
<dbReference type="SUPFAM" id="SSF103473">
    <property type="entry name" value="MFS general substrate transporter"/>
    <property type="match status" value="1"/>
</dbReference>
<name>A0ABN0XCX6_9ALTE</name>
<evidence type="ECO:0000313" key="10">
    <source>
        <dbReference type="Proteomes" id="UP001501757"/>
    </source>
</evidence>
<feature type="transmembrane region" description="Helical" evidence="8">
    <location>
        <begin position="53"/>
        <end position="73"/>
    </location>
</feature>
<dbReference type="InterPro" id="IPR036259">
    <property type="entry name" value="MFS_trans_sf"/>
</dbReference>
<dbReference type="PANTHER" id="PTHR43702:SF12">
    <property type="entry name" value="N-ACETYL GLUCOSAMINE TRANSPORTER NAGP"/>
    <property type="match status" value="1"/>
</dbReference>
<accession>A0ABN0XCX6</accession>
<feature type="transmembrane region" description="Helical" evidence="8">
    <location>
        <begin position="85"/>
        <end position="105"/>
    </location>
</feature>
<dbReference type="InterPro" id="IPR011701">
    <property type="entry name" value="MFS"/>
</dbReference>